<dbReference type="InterPro" id="IPR036640">
    <property type="entry name" value="ABC1_TM_sf"/>
</dbReference>
<dbReference type="GO" id="GO:0005524">
    <property type="term" value="F:ATP binding"/>
    <property type="evidence" value="ECO:0007669"/>
    <property type="project" value="InterPro"/>
</dbReference>
<feature type="domain" description="ABC transporter" evidence="6">
    <location>
        <begin position="115"/>
        <end position="226"/>
    </location>
</feature>
<dbReference type="InterPro" id="IPR039421">
    <property type="entry name" value="Type_1_exporter"/>
</dbReference>
<comment type="caution">
    <text evidence="7">The sequence shown here is derived from an EMBL/GenBank/DDBJ whole genome shotgun (WGS) entry which is preliminary data.</text>
</comment>
<evidence type="ECO:0000313" key="7">
    <source>
        <dbReference type="EMBL" id="RVW92148.1"/>
    </source>
</evidence>
<sequence length="235" mass="26334">MDWVQHTSLFSVVMLFCSGMGVILFGTITPMETSHRHHVLCHAWRTVTLWGSLHRACQPLPRQKLPAAKIFRIIDHKPNIERNGETGLELESVTGQVELKNVDFSYPSRPEVRILSDFSLTSQPERTIALVGSSGSGKSTVVSLIERFYDPTSVGEFNVYLLMEEVHGSHVGQVLLDGHDIKTLKLRWLRQQIGLVSQEPALFATTIKENMLLGRPDATLVEIEEAAELLMPIHS</sequence>
<proteinExistence type="predicted"/>
<evidence type="ECO:0000259" key="6">
    <source>
        <dbReference type="Pfam" id="PF00005"/>
    </source>
</evidence>
<dbReference type="SUPFAM" id="SSF52540">
    <property type="entry name" value="P-loop containing nucleoside triphosphate hydrolases"/>
    <property type="match status" value="1"/>
</dbReference>
<dbReference type="Gene3D" id="3.40.50.300">
    <property type="entry name" value="P-loop containing nucleotide triphosphate hydrolases"/>
    <property type="match status" value="1"/>
</dbReference>
<evidence type="ECO:0000256" key="3">
    <source>
        <dbReference type="ARBA" id="ARBA00022989"/>
    </source>
</evidence>
<reference evidence="7 8" key="1">
    <citation type="journal article" date="2018" name="PLoS Genet.">
        <title>Population sequencing reveals clonal diversity and ancestral inbreeding in the grapevine cultivar Chardonnay.</title>
        <authorList>
            <person name="Roach M.J."/>
            <person name="Johnson D.L."/>
            <person name="Bohlmann J."/>
            <person name="van Vuuren H.J."/>
            <person name="Jones S.J."/>
            <person name="Pretorius I.S."/>
            <person name="Schmidt S.A."/>
            <person name="Borneman A.R."/>
        </authorList>
    </citation>
    <scope>NUCLEOTIDE SEQUENCE [LARGE SCALE GENOMIC DNA]</scope>
    <source>
        <strain evidence="8">cv. Chardonnay</strain>
        <tissue evidence="7">Leaf</tissue>
    </source>
</reference>
<keyword evidence="4 5" id="KW-0472">Membrane</keyword>
<evidence type="ECO:0000256" key="2">
    <source>
        <dbReference type="ARBA" id="ARBA00022692"/>
    </source>
</evidence>
<evidence type="ECO:0000256" key="5">
    <source>
        <dbReference type="SAM" id="Phobius"/>
    </source>
</evidence>
<dbReference type="Proteomes" id="UP000288805">
    <property type="component" value="Unassembled WGS sequence"/>
</dbReference>
<dbReference type="Gene3D" id="1.20.1560.10">
    <property type="entry name" value="ABC transporter type 1, transmembrane domain"/>
    <property type="match status" value="1"/>
</dbReference>
<gene>
    <name evidence="7" type="primary">ABCB1_3</name>
    <name evidence="7" type="ORF">CK203_027222</name>
</gene>
<keyword evidence="2 5" id="KW-0812">Transmembrane</keyword>
<dbReference type="InterPro" id="IPR027417">
    <property type="entry name" value="P-loop_NTPase"/>
</dbReference>
<comment type="subcellular location">
    <subcellularLocation>
        <location evidence="1">Membrane</location>
        <topology evidence="1">Multi-pass membrane protein</topology>
    </subcellularLocation>
</comment>
<dbReference type="PANTHER" id="PTHR24222:SF70">
    <property type="entry name" value="BRACHYTIC2"/>
    <property type="match status" value="1"/>
</dbReference>
<dbReference type="InterPro" id="IPR003439">
    <property type="entry name" value="ABC_transporter-like_ATP-bd"/>
</dbReference>
<dbReference type="AlphaFoldDB" id="A0A438I613"/>
<accession>A0A438I613</accession>
<dbReference type="GO" id="GO:0016887">
    <property type="term" value="F:ATP hydrolysis activity"/>
    <property type="evidence" value="ECO:0007669"/>
    <property type="project" value="InterPro"/>
</dbReference>
<evidence type="ECO:0000313" key="8">
    <source>
        <dbReference type="Proteomes" id="UP000288805"/>
    </source>
</evidence>
<dbReference type="Pfam" id="PF00005">
    <property type="entry name" value="ABC_tran"/>
    <property type="match status" value="1"/>
</dbReference>
<feature type="transmembrane region" description="Helical" evidence="5">
    <location>
        <begin position="6"/>
        <end position="28"/>
    </location>
</feature>
<evidence type="ECO:0000256" key="4">
    <source>
        <dbReference type="ARBA" id="ARBA00023136"/>
    </source>
</evidence>
<protein>
    <submittedName>
        <fullName evidence="7">ABC transporter B family member 1</fullName>
    </submittedName>
</protein>
<name>A0A438I613_VITVI</name>
<evidence type="ECO:0000256" key="1">
    <source>
        <dbReference type="ARBA" id="ARBA00004141"/>
    </source>
</evidence>
<dbReference type="EMBL" id="QGNW01000139">
    <property type="protein sequence ID" value="RVW92148.1"/>
    <property type="molecule type" value="Genomic_DNA"/>
</dbReference>
<organism evidence="7 8">
    <name type="scientific">Vitis vinifera</name>
    <name type="common">Grape</name>
    <dbReference type="NCBI Taxonomy" id="29760"/>
    <lineage>
        <taxon>Eukaryota</taxon>
        <taxon>Viridiplantae</taxon>
        <taxon>Streptophyta</taxon>
        <taxon>Embryophyta</taxon>
        <taxon>Tracheophyta</taxon>
        <taxon>Spermatophyta</taxon>
        <taxon>Magnoliopsida</taxon>
        <taxon>eudicotyledons</taxon>
        <taxon>Gunneridae</taxon>
        <taxon>Pentapetalae</taxon>
        <taxon>rosids</taxon>
        <taxon>Vitales</taxon>
        <taxon>Vitaceae</taxon>
        <taxon>Viteae</taxon>
        <taxon>Vitis</taxon>
    </lineage>
</organism>
<dbReference type="GO" id="GO:0016020">
    <property type="term" value="C:membrane"/>
    <property type="evidence" value="ECO:0007669"/>
    <property type="project" value="UniProtKB-SubCell"/>
</dbReference>
<keyword evidence="3 5" id="KW-1133">Transmembrane helix</keyword>
<dbReference type="PANTHER" id="PTHR24222">
    <property type="entry name" value="ABC TRANSPORTER B FAMILY"/>
    <property type="match status" value="1"/>
</dbReference>